<feature type="region of interest" description="Disordered" evidence="7">
    <location>
        <begin position="6225"/>
        <end position="6244"/>
    </location>
</feature>
<sequence>MSRNPRKIEDILSLAPLQEGLLFHSVYDEGGLDPYVVQISFDIDGDLDPSALRAAARQLLDRHANLRVAFRQRKNGDWAQIVMRDTPLPWAETDLSGLPEDERSAAAAAAVAADRATRFDVARPPLLRFTLLRLGPDRHRFVLTNHHLLMDGWSLPVLMGELFTLYDTGGDLTALPPVRPYRDHLAWLERQDKDAARAAWRDAFADLAEPTQVAPDAGRAAVAGAEVTAVLDADATATLGALARARGITLNSVVQAAWGIALSTHTGRDDIVFGTTVSGRPPEIDGVERMVGLFINTLPTRVRVRPAESLAALVARVQDEQARLTGHQHLGLAEIQRVVGHGDLFDTSMVFQNYPVGRTGTAGTGIGAAISLAPGKNREATHYPLLLIASARDTMRFRLNYRPDVFDEASAQRVLDRFVRVLHGLVADPDQPVGRLALLGDDERHEALVRWNDTAHDVPGHLTVLDLFREQAARTPDAPAVTGPDGTLDYATLDARSSRLAHLLVARGAAPERFVAIALPRTTEMVVALLAVLKTGAAYLPVDPDYPAERIAFMLDDTRPALLITTRDLAPVLPGTGTPHLLLDDPSLAGDLAARPATGPTDADRDGGLLPAHPAYVIYTSGSTGRPKGVVIEHRSLAAYLQWARHAYPAMTGTSLLHSPISFDLTVTALYTTLVSGGLVRVTDLDESAADGPAPSFLKGTPSVLALLEALPADASPDRLIMLGGELLLGEVIDRWRARRPDADVLNVYGATEATVNSVQHLIPAGSPSPTGPVPVGRPFWNTQVHILDSALRPVPAGVPGEAYIAGTGLARGYWHRAGLTAERFVANPYGPPGSRMYRTGDVLRRNHDGLLEFVGRGDGQVKLRGYRIELGEIEAVLAAHDHVTQAAVLLREDQPGDKRLVAYAATGGRPLTTDDLRDLAADRLPEYMVPSAFVVLDDMPLTPNGKLDRRALPVPEYAGDTGGRTPRSPREEILCGLFADVLGLDTVSIDDDFFQLGGHSLLATKLVSRIRSVLGAELAIRQLFDTPTVAGLSGALDTGNGHARPALTAAAPRPGRIPLSYAQQRLWFLHRFEGPSAAYNSPVALRLTGPLDQDALRSAVTDLTARHESLRTVFAEDAEGPHQIVRDPAGTADLTVVRTDRDGLDAALSEAARHAFDLTEDVPLRVWLFELGADEHVLLLLTHHVATDAWSRAPLARDLTTAYAARAAGGAPAWEPLPVQYADYSLWQHELFGTNDGPDSEISRQLGYWKRALAGLPEELTLPYDRPRPATATYAGDTLTFDLPAGLHARLTRVAREHRASLFMVLQAGLAGLLSRLGAGSDIPLGTPIAGRTDDALDDLVGFFVNTLVLRTDVSGDPTFAELIERVRVADLEAYAHQDLPFERLVEAVNPERSLARHPLFQTMLNLNNAGPVEALDEIAKLPGLTVHHEPLETDRVKFDLGFSFAEAHDGLRGSLQYSTDLFDRETAWGIAERFVRVLVALVEDPGVRVGAVEVLAPGERERVLGEWNGVAREVRGVSLPVLFGEQAARTPDAVAVVAGERSLSYAELDAWSNRVARWLIARGVRAESFVGVKLPRSVELVVALLGVVKAGGAYVPIDVDYPAERVGQILGDARPLITIDDPGVLEEASGYSDAPVTDEDRLVRLELLHPAYVIFTSGSTGRPKGVVVEHRSVGAYLERAREVYGDAAGTALLHSSVAFDLTVTALYSPLVSGGRVVLAELDERAGAWGRPSFMKVTPSHLGLLQALPDEVSPSGTLVTGGEALVGEALETWRAAHPDVTVINAYGPTEATVNCTDFRIEPGQGVASGPVPIGRPFWNTRAYVLDERLRPVPPGVAGELYIGGVVLARGYFERPDLTAERFTADPYGPAGARMYRTGDMARWNADGQLVYAGRVDDQVKLRGFRIELGEIQAVIAGHAGVARAAVVVREDRPGDQRLAAYVVGETEGLREYVAARLPEYMVPSAFVALDALPLTTNGKLDRRALPAPDYGPEGESGRAPRTAREEVVCGLFAEVLGLESVTIDDDFFRLGGHSLLATKLVSRIRTVLEAELPIRQLFETPTVAGLAAALEAVAGEARRGVAPVVPRPERIPLSYAQQRLWFLNQFEGPSATYNAPVALRLSGPLDREALRLALGDVVARHESLRTVFAEDGEGARQIVRPVDEAAVALPVTEVGEEGLPAALADAAALPFDLAREIPFRAALFAVADGQHVLLLLTHHIVSDAWSREPLARDLTAAYAARVAGGAPVWEPLPVQYADYSLWQREVLGSEDDPGSEISRQLGYWTEALAELPDQLELPYDRPRPAVASYRGDRITFRLPEDVAAGIDRVARDTQASPFMVVQAALAALLTRLGGGTDIPIGTPIAGRTDEALNDLVGVFLNTLVLRTDTTGNPAFTELVDRVRETSLGAYAHQDLPFERLVEAVNPERSLARHPLFQVLLTFNNTDYRGALDSLDGLPGLTAQRYSVETSHAKFDLAFGFSERAGGLDGVLEYGTDLFDQDTAAGLVERLLRVLTAAVARPTAPIGAMDLLDEVESGLVVSGWNDTVCEMPARSVVELFAERVAESPDACAVIAGEESLTYAELDARAEGLARLLVERGVSPERFVAVALPRSADLVVALLAVWKAGAAYLPLDTEYPADRLAYMLDDADPALVLTVRDLLSELPAFEQPRLLLDASSTRDALAAHTGTEDLNAGSDLRRSAYVIYTSGSTGLPKGVVVPQGPLVNFLVSMADRFALGAEDRLLAVTTVGFDIAGLELFVPLLSGAAVVMAARDVVRDPAALCELAVSSGASVMQATPSLWRAVLAQDPAVVARLRVLIGGEALPADLAVALAEHAVSVTNLYGPTETTIWSTAWDVTGDAARSPRIGRPIANTQVYVLDAGLRPVPPGVPGELYIAGDGVVRGYHGRYALTSERFVADPFGPAGARMYRTGDLARWTKDGELEYLSRVDDQVKLRGFRIELGEIEAVLASHTQVAQAAVIVREDRPGDKRLAAYVVGVQGVRPQVADLRDLAASRLPGYMVPSAFVTLDAMPLTPNGKLNRRALPAPDYGLDTPGGRAPRSPREEILCGLFAEVLGLESVSIDDDFFQLGGHSLLATKLVSRVRSVLDAELAVRQVFESPTVAELGTALDQSADGRAPLRAVAERPERLPLSLAQQRLWFLHQFEGPSATYNVPVALRLSGALDIDALRRALVDVVARHESLRTVFAEDAEGAYQVVLDAARATEAELQVVTVGTDDLDEELQRATRTPFDLTRDLPLRAWLFELGDGEHVLLAVVHHIAGDAWSMGPLARDLSAAYAARIAGRAPVTEPLPVQYADYSLWQRELLGSEDDPDSEISRQLGYWTQALAGLPQELALPFDRPRPATATYAGDRVTFSFPDHLHERLTEVAREHRASVFMVLQAGLAGLLSRLGAGSDIPLGTPIAGRTDDALDDLVGFFVNTLVLRTDVSGDPTFAELIERVRVADLEAYAHQDLPFERLVEAVNPERSLARHPLFQTMLVLNNTEQGAASAVASLPGLQVTGRAVEAGSAKFDLSFRLSESGGALDFSTDLFDRETAWGIAERFVRVLVALVEDPGVRVGAVEVLAPGEREQVLGEWNGVAREVRGVSLPVLFGEQAARTPDAVAVVAGERSLSYAELDAWSNRVARWLIARGVRAESFVGVMLPRSVELVVALLAVVKAGGAYVPIDVDYPAERVNQILGDARPVLMIDDPGRLTESDGFSGGPVTDEVRMDRLDLSHPAYVIFTSGSTGRPKGVVVEHRSVGAYLERAREVYGDAAGTALLHSSVAFDLTVTALYSPLVSGGRVVLAELDERAGAWGRPSFMKVTPSHLGLLQALPEGVSPSGTLVTGGEALVGEALETWRAAHPDVTVINAYGPTEATVNCTDFRIEPGQGVASGPVPIGRPFWNTRAYVLDERLRPVPPGVAGELYIGGVVLARGYFERPDLTAERFTADPYGPAGARMYRTGDMARWNADGQLVYAGRVDDQVKLRGFRIELGEIQAVIAGHPDVFRAAVVVREDRPGDQRLVAYVVGSVEGLREYVAARLPEYMVPSAFVALDALPLTTNGKLDRRALPAPDYGPESETGRAPRTAREEILCGLFAEILGVDAVSIDDDFFRLGGHSLLATRLVSRIRGSLGVEMAVRQLFDTPSVAGLSAAIDEVDGGHRAALTAAVPRPDRVPLSYAQQRLWFLNQFEGPSATYNIPVALRLSGPLDREALRLALADVVARHESLRTVFAEDTAGAYQVVRPVDEARPELAVVAVTRDEVEERLHEAARRGFDLSAESGELPLRATLFALGDDEHVLLLLLHHIVSDAWSRTPLARDLTAAYAARVAGGAPVWEPLPVQYADYSLWQREVLGSEDDPGSEISRQLGYWTEALAELPDQLELPYDRPRPAVASYRGDRIPFEVPAELYQRVVALARASQASPFMVLQAGLAALLTKLGAGTDIPLGTPIAGRTDEALDDLVGVFINTLVLRTDTSGRPSARELVERVRSQNLAAYAHQDLPFERLVEVLNPERSMARHPLFQVLLAFNNTDSAAVDRAASGLPGLEVSRAVAETGVGKFDLSFAFAEQEATSGSLHGVLEYSTDLFDQDTVEALGRRYLRVLRAMVDDPAAPLDRAHLLDEVESGLVVSGWNDTVCEMPARSVVELFAERVAESPDALAVIAGAESLTYAELDARAEGLARLLVERGVAPERFVAVALPRSADLVVALLAVWKAGAAYLPLDTEYPADRLAYMLDDAQPALVLTTTGLLSELPEFDQPRLLLDDLRDLPAAGPVHAGTDLHRSAYVIYTSGSTGLPKGVVVPQGPLVNFLVSMADRFALGAEDRLLAVTTVGFDIAGLELFVPLLSGAAVVMAARDVVRDPAALCQLALETDASVMQATPSLWRAVLAQDPAVVERLRVLIGGEALPADLAVALAEHAVSVTNLYGPTETTIWSTAWDVTGDAARSPRIGRPIANTQVYVLDAGLRPVPPGVPGELYIAGDGVVRGYHGRYALTSERFVADPYGPAGSRMYRTGDLARWTKDGELEYLSRVDDQVKLRGFRIELGEIEAVLSAHAQVAQAAVIVREDRPGDKRLAAYVVGTAGARPQAAELRELAAARLPGYMVPSAFVTLDAMPLTPNGKLNRRALPAPDHGLDTPGGRAPRSPREEILCGLFAEVLGLDTVSIDDDFFQLGGHSLLATKLVSRVRSVLDAELAVRQVFEAATVAELTTVLDQSAGARGRVVRADRPARVPLSHAQQRLWFLQHLEGPSDAYNMPVSLTLTGPVDEEALRLALADVVARHESLRTVFAEDAGGAAYQVVLEPEQVRVPLVVEHVDDEAAADRMMRRAAGYVFDLGREIPLRVSLFRLPAAAGRDGRDTPDTRAADGAQDRSALLLLTHHIAGDAWSRGILVRDLTAAYTARTVGGAEPVWEPLPVQYADYSLWQRDLLGSDDDPDSEISRQLGYWKRTLADLPEELALPFDRPRPATAGYAGDRIDFSFPDHLHERLTEVAREHRASVFMVLQAALAGLLSRLGAGSDIPLGTPIAGRTDDALDGLVGFFVNTLVLRTDTSGDPTFAELIERVRIADLEAYAHQDLPFERLVEAVNPERSLARHPLFQTMLSFDNGARDAAARPGAAGVEPGGPEGLSVAGRPLGAPSAKFDLSFEIVEHGGAAAAMSCALDYSTDLFDRATAQGIADRFVRVLCALADDPRGRVGEVEILGADERRLLAEWNDTAVDHRDRTPVHVLFAERAAARPDAVALTGAGGTLTYRELDERANRLAHHLVGRGVGAETRVAVLQERSAELVVSTLAVLKAGGAYVPIDPHQPAARSEFILRDTGAVALLTDRAPDAVGFAVDVPVLRVGPGGGIDLSAEPAGDPGVATDAEQLAYVMYTSGSTGLPKGVGNTHHNVVHLAADRYWHGGNHERVLMHSPYAFDASTFEMWTPLLTGGAVVVAPAGRLDASDLATAIAEGGVTGLFVSAGLFRVLAEERPECFRGVREIWAGGDVVSPAAVRRVLEVCPGTVVANEYGPTETTVFSSVNPLRSPREVPEAVVPIGGPLWNTRLHVLDTRLRPVPAGVAGELYIGGAGVARGYLDRAGLTAQRFVADPFTGGGERMYRTGDVVRRLPDGRLEFLGRVDDQVKLRGFRIEPGEIEAVLTAGEEVAQAAVIVREDRPGDKRLVAYVVEAAAAAVPDVLRERVAAALPDYMVPSAVVVLDALPLTLNGKLDRRALPAPDYGADRDGTGRRGPRTEREKTLCALFADVLGLDEAGIDDSFFDLGGDSIMSIQLVSRARRAGLELTVRDVFEHRTVAALADVVTETGAAPAEEPGAGVGEVPLTPIMHWFLERGGPADQYNQSRLVQVPAGLRYEHLRTALAALTDHHDALRARLTPAPGRILEIREPGSVDVDGLLRRVDAAGLGEEAQRDLVARETRAARERLDLASGGVVQAVWFDRGRDLPGLLLLLVHHLVVDGVSWRILVPDLAEAYRAVSGGRAAGLQPVGTSLRRWSQRLAEEAARPARAAEAGWWQRVLRPGDPRIGRRALDPARDTYATAEHLTLTLPVEVTEQVLTRVPAAFRAEVNDVLLTAFALAWARWRGSASGTALIDLEGHGREEETVGGADLSRTVGWFTSLYPVRLDPATADLAGAFAGGPAAGAALKEVKEQLRAVPDKGMGYGLVRHLNPDTSPGFAGLPQPQVAFNYLGRFTTAGTRDAGSVTVPDWTVLSTAAGVGGTDPRVPLAHPLELNARTNDGPAGPELAATWTWAGDVLDREAVRELADLWFQALRALTEHAERPDAGGLTVSDVSLSLLSQDEIELLEDEWRTE</sequence>
<dbReference type="InterPro" id="IPR045851">
    <property type="entry name" value="AMP-bd_C_sf"/>
</dbReference>
<feature type="domain" description="Carrier" evidence="8">
    <location>
        <begin position="966"/>
        <end position="1041"/>
    </location>
</feature>
<dbReference type="SUPFAM" id="SSF52777">
    <property type="entry name" value="CoA-dependent acyltransferases"/>
    <property type="match status" value="14"/>
</dbReference>
<dbReference type="Gene3D" id="3.40.50.980">
    <property type="match status" value="12"/>
</dbReference>
<dbReference type="PROSITE" id="PS00012">
    <property type="entry name" value="PHOSPHOPANTETHEINE"/>
    <property type="match status" value="6"/>
</dbReference>
<dbReference type="GO" id="GO:0017000">
    <property type="term" value="P:antibiotic biosynthetic process"/>
    <property type="evidence" value="ECO:0007669"/>
    <property type="project" value="UniProtKB-KW"/>
</dbReference>
<dbReference type="Pfam" id="PF00550">
    <property type="entry name" value="PP-binding"/>
    <property type="match status" value="6"/>
</dbReference>
<evidence type="ECO:0000256" key="1">
    <source>
        <dbReference type="ARBA" id="ARBA00001957"/>
    </source>
</evidence>
<dbReference type="FunFam" id="3.30.559.10:FF:000012">
    <property type="entry name" value="Non-ribosomal peptide synthetase"/>
    <property type="match status" value="1"/>
</dbReference>
<keyword evidence="3" id="KW-0596">Phosphopantetheine</keyword>
<feature type="domain" description="Carrier" evidence="8">
    <location>
        <begin position="3060"/>
        <end position="3135"/>
    </location>
</feature>
<keyword evidence="6" id="KW-0045">Antibiotic biosynthesis</keyword>
<dbReference type="CDD" id="cd12116">
    <property type="entry name" value="A_NRPS_Ta1_like"/>
    <property type="match status" value="2"/>
</dbReference>
<dbReference type="InterPro" id="IPR023213">
    <property type="entry name" value="CAT-like_dom_sf"/>
</dbReference>
<dbReference type="NCBIfam" id="TIGR01720">
    <property type="entry name" value="NRPS-para261"/>
    <property type="match status" value="1"/>
</dbReference>
<dbReference type="PROSITE" id="PS50075">
    <property type="entry name" value="CARRIER"/>
    <property type="match status" value="6"/>
</dbReference>
<dbReference type="NCBIfam" id="NF003417">
    <property type="entry name" value="PRK04813.1"/>
    <property type="match status" value="6"/>
</dbReference>
<dbReference type="Gene3D" id="3.30.300.30">
    <property type="match status" value="6"/>
</dbReference>
<dbReference type="GO" id="GO:0003824">
    <property type="term" value="F:catalytic activity"/>
    <property type="evidence" value="ECO:0007669"/>
    <property type="project" value="InterPro"/>
</dbReference>
<dbReference type="Gene3D" id="2.30.38.10">
    <property type="entry name" value="Luciferase, Domain 3"/>
    <property type="match status" value="6"/>
</dbReference>
<feature type="domain" description="Carrier" evidence="8">
    <location>
        <begin position="6241"/>
        <end position="6315"/>
    </location>
</feature>
<organism evidence="9 10">
    <name type="scientific">Streptomyces pilosus</name>
    <dbReference type="NCBI Taxonomy" id="28893"/>
    <lineage>
        <taxon>Bacteria</taxon>
        <taxon>Bacillati</taxon>
        <taxon>Actinomycetota</taxon>
        <taxon>Actinomycetes</taxon>
        <taxon>Kitasatosporales</taxon>
        <taxon>Streptomycetaceae</taxon>
        <taxon>Streptomyces</taxon>
    </lineage>
</organism>
<proteinExistence type="inferred from homology"/>
<dbReference type="GO" id="GO:0072330">
    <property type="term" value="P:monocarboxylic acid biosynthetic process"/>
    <property type="evidence" value="ECO:0007669"/>
    <property type="project" value="UniProtKB-ARBA"/>
</dbReference>
<feature type="compositionally biased region" description="Basic and acidic residues" evidence="7">
    <location>
        <begin position="6231"/>
        <end position="6244"/>
    </location>
</feature>
<comment type="similarity">
    <text evidence="2">Belongs to the ATP-dependent AMP-binding enzyme family.</text>
</comment>
<evidence type="ECO:0000256" key="2">
    <source>
        <dbReference type="ARBA" id="ARBA00006432"/>
    </source>
</evidence>
<reference evidence="9" key="2">
    <citation type="submission" date="2020-09" db="EMBL/GenBank/DDBJ databases">
        <authorList>
            <person name="Sun Q."/>
            <person name="Ohkuma M."/>
        </authorList>
    </citation>
    <scope>NUCLEOTIDE SEQUENCE</scope>
    <source>
        <strain evidence="9">JCM 4403</strain>
    </source>
</reference>
<dbReference type="SUPFAM" id="SSF56801">
    <property type="entry name" value="Acetyl-CoA synthetase-like"/>
    <property type="match status" value="6"/>
</dbReference>
<dbReference type="CDD" id="cd05930">
    <property type="entry name" value="A_NRPS"/>
    <property type="match status" value="3"/>
</dbReference>
<dbReference type="FunFam" id="2.30.38.10:FF:000001">
    <property type="entry name" value="Non-ribosomal peptide synthetase PvdI"/>
    <property type="match status" value="6"/>
</dbReference>
<dbReference type="InterPro" id="IPR001242">
    <property type="entry name" value="Condensation_dom"/>
</dbReference>
<dbReference type="FunFam" id="3.40.50.980:FF:000001">
    <property type="entry name" value="Non-ribosomal peptide synthetase"/>
    <property type="match status" value="5"/>
</dbReference>
<dbReference type="FunFam" id="3.40.50.12780:FF:000012">
    <property type="entry name" value="Non-ribosomal peptide synthetase"/>
    <property type="match status" value="3"/>
</dbReference>
<dbReference type="InterPro" id="IPR036736">
    <property type="entry name" value="ACP-like_sf"/>
</dbReference>
<dbReference type="InterPro" id="IPR020806">
    <property type="entry name" value="PKS_PP-bd"/>
</dbReference>
<dbReference type="NCBIfam" id="NF004282">
    <property type="entry name" value="PRK05691.1"/>
    <property type="match status" value="6"/>
</dbReference>
<dbReference type="FunFam" id="1.10.1200.10:FF:000005">
    <property type="entry name" value="Nonribosomal peptide synthetase 1"/>
    <property type="match status" value="3"/>
</dbReference>
<evidence type="ECO:0000256" key="7">
    <source>
        <dbReference type="SAM" id="MobiDB-lite"/>
    </source>
</evidence>
<dbReference type="InterPro" id="IPR020845">
    <property type="entry name" value="AMP-binding_CS"/>
</dbReference>
<dbReference type="GO" id="GO:0043041">
    <property type="term" value="P:amino acid activation for nonribosomal peptide biosynthetic process"/>
    <property type="evidence" value="ECO:0007669"/>
    <property type="project" value="TreeGrafter"/>
</dbReference>
<dbReference type="Gene3D" id="1.10.1200.10">
    <property type="entry name" value="ACP-like"/>
    <property type="match status" value="6"/>
</dbReference>
<dbReference type="FunFam" id="3.30.300.30:FF:000010">
    <property type="entry name" value="Enterobactin synthetase component F"/>
    <property type="match status" value="6"/>
</dbReference>
<evidence type="ECO:0000256" key="3">
    <source>
        <dbReference type="ARBA" id="ARBA00022450"/>
    </source>
</evidence>
<keyword evidence="5" id="KW-0677">Repeat</keyword>
<keyword evidence="10" id="KW-1185">Reference proteome</keyword>
<reference evidence="9" key="1">
    <citation type="journal article" date="2014" name="Int. J. Syst. Evol. Microbiol.">
        <title>Complete genome sequence of Corynebacterium casei LMG S-19264T (=DSM 44701T), isolated from a smear-ripened cheese.</title>
        <authorList>
            <consortium name="US DOE Joint Genome Institute (JGI-PGF)"/>
            <person name="Walter F."/>
            <person name="Albersmeier A."/>
            <person name="Kalinowski J."/>
            <person name="Ruckert C."/>
        </authorList>
    </citation>
    <scope>NUCLEOTIDE SEQUENCE</scope>
    <source>
        <strain evidence="9">JCM 4403</strain>
    </source>
</reference>
<dbReference type="Gene3D" id="3.30.559.10">
    <property type="entry name" value="Chloramphenicol acetyltransferase-like domain"/>
    <property type="match status" value="7"/>
</dbReference>
<dbReference type="CDD" id="cd19540">
    <property type="entry name" value="LCL_NRPS-like"/>
    <property type="match status" value="5"/>
</dbReference>
<dbReference type="EMBL" id="BMTU01000003">
    <property type="protein sequence ID" value="GGQ73783.1"/>
    <property type="molecule type" value="Genomic_DNA"/>
</dbReference>
<dbReference type="InterPro" id="IPR000873">
    <property type="entry name" value="AMP-dep_synth/lig_dom"/>
</dbReference>
<evidence type="ECO:0000313" key="9">
    <source>
        <dbReference type="EMBL" id="GGQ73783.1"/>
    </source>
</evidence>
<evidence type="ECO:0000256" key="6">
    <source>
        <dbReference type="ARBA" id="ARBA00023194"/>
    </source>
</evidence>
<feature type="domain" description="Carrier" evidence="8">
    <location>
        <begin position="5150"/>
        <end position="5225"/>
    </location>
</feature>
<dbReference type="Pfam" id="PF13193">
    <property type="entry name" value="AMP-binding_C"/>
    <property type="match status" value="6"/>
</dbReference>
<accession>A0A918EWV8</accession>
<evidence type="ECO:0000256" key="5">
    <source>
        <dbReference type="ARBA" id="ARBA00022737"/>
    </source>
</evidence>
<dbReference type="GO" id="GO:0044550">
    <property type="term" value="P:secondary metabolite biosynthetic process"/>
    <property type="evidence" value="ECO:0007669"/>
    <property type="project" value="UniProtKB-ARBA"/>
</dbReference>
<dbReference type="CDD" id="cd19543">
    <property type="entry name" value="DCL_NRPS"/>
    <property type="match status" value="1"/>
</dbReference>
<dbReference type="InterPro" id="IPR009081">
    <property type="entry name" value="PP-bd_ACP"/>
</dbReference>
<dbReference type="InterPro" id="IPR010060">
    <property type="entry name" value="NRPS_synth"/>
</dbReference>
<dbReference type="RefSeq" id="WP_189557413.1">
    <property type="nucleotide sequence ID" value="NZ_BMTU01000003.1"/>
</dbReference>
<dbReference type="CDD" id="cd12117">
    <property type="entry name" value="A_NRPS_Srf_like"/>
    <property type="match status" value="1"/>
</dbReference>
<dbReference type="Pfam" id="PF00501">
    <property type="entry name" value="AMP-binding"/>
    <property type="match status" value="6"/>
</dbReference>
<feature type="domain" description="Carrier" evidence="8">
    <location>
        <begin position="2000"/>
        <end position="2075"/>
    </location>
</feature>
<dbReference type="GO" id="GO:0031177">
    <property type="term" value="F:phosphopantetheine binding"/>
    <property type="evidence" value="ECO:0007669"/>
    <property type="project" value="InterPro"/>
</dbReference>
<comment type="cofactor">
    <cofactor evidence="1">
        <name>pantetheine 4'-phosphate</name>
        <dbReference type="ChEBI" id="CHEBI:47942"/>
    </cofactor>
</comment>
<dbReference type="Gene3D" id="3.30.559.30">
    <property type="entry name" value="Nonribosomal peptide synthetase, condensation domain"/>
    <property type="match status" value="7"/>
</dbReference>
<dbReference type="InterPro" id="IPR025110">
    <property type="entry name" value="AMP-bd_C"/>
</dbReference>
<protein>
    <submittedName>
        <fullName evidence="9">Non-ribosomal peptide synthetase</fullName>
    </submittedName>
</protein>
<dbReference type="SMART" id="SM00823">
    <property type="entry name" value="PKS_PP"/>
    <property type="match status" value="6"/>
</dbReference>
<gene>
    <name evidence="9" type="ORF">GCM10010280_20260</name>
</gene>
<dbReference type="GO" id="GO:0008610">
    <property type="term" value="P:lipid biosynthetic process"/>
    <property type="evidence" value="ECO:0007669"/>
    <property type="project" value="UniProtKB-ARBA"/>
</dbReference>
<dbReference type="PANTHER" id="PTHR45527">
    <property type="entry name" value="NONRIBOSOMAL PEPTIDE SYNTHETASE"/>
    <property type="match status" value="1"/>
</dbReference>
<comment type="caution">
    <text evidence="9">The sequence shown here is derived from an EMBL/GenBank/DDBJ whole genome shotgun (WGS) entry which is preliminary data.</text>
</comment>
<dbReference type="FunFam" id="1.10.1200.10:FF:000016">
    <property type="entry name" value="Non-ribosomal peptide synthase"/>
    <property type="match status" value="3"/>
</dbReference>
<dbReference type="InterPro" id="IPR006162">
    <property type="entry name" value="Ppantetheine_attach_site"/>
</dbReference>
<feature type="domain" description="Carrier" evidence="8">
    <location>
        <begin position="4090"/>
        <end position="4165"/>
    </location>
</feature>
<dbReference type="SUPFAM" id="SSF47336">
    <property type="entry name" value="ACP-like"/>
    <property type="match status" value="6"/>
</dbReference>
<dbReference type="PANTHER" id="PTHR45527:SF1">
    <property type="entry name" value="FATTY ACID SYNTHASE"/>
    <property type="match status" value="1"/>
</dbReference>
<keyword evidence="4" id="KW-0597">Phosphoprotein</keyword>
<dbReference type="InterPro" id="IPR010071">
    <property type="entry name" value="AA_adenyl_dom"/>
</dbReference>
<evidence type="ECO:0000256" key="4">
    <source>
        <dbReference type="ARBA" id="ARBA00022553"/>
    </source>
</evidence>
<evidence type="ECO:0000313" key="10">
    <source>
        <dbReference type="Proteomes" id="UP000656732"/>
    </source>
</evidence>
<dbReference type="Proteomes" id="UP000656732">
    <property type="component" value="Unassembled WGS sequence"/>
</dbReference>
<dbReference type="NCBIfam" id="TIGR01733">
    <property type="entry name" value="AA-adenyl-dom"/>
    <property type="match status" value="6"/>
</dbReference>
<dbReference type="SMART" id="SM01294">
    <property type="entry name" value="PKS_PP_betabranch"/>
    <property type="match status" value="1"/>
</dbReference>
<evidence type="ECO:0000259" key="8">
    <source>
        <dbReference type="PROSITE" id="PS50075"/>
    </source>
</evidence>
<dbReference type="GO" id="GO:0005829">
    <property type="term" value="C:cytosol"/>
    <property type="evidence" value="ECO:0007669"/>
    <property type="project" value="TreeGrafter"/>
</dbReference>
<name>A0A918EWV8_9ACTN</name>
<dbReference type="PROSITE" id="PS00455">
    <property type="entry name" value="AMP_BINDING"/>
    <property type="match status" value="6"/>
</dbReference>
<dbReference type="Pfam" id="PF00668">
    <property type="entry name" value="Condensation"/>
    <property type="match status" value="7"/>
</dbReference>